<dbReference type="Pfam" id="PF00528">
    <property type="entry name" value="BPD_transp_1"/>
    <property type="match status" value="1"/>
</dbReference>
<evidence type="ECO:0000313" key="9">
    <source>
        <dbReference type="EMBL" id="MBU9736956.1"/>
    </source>
</evidence>
<dbReference type="RefSeq" id="WP_238721578.1">
    <property type="nucleotide sequence ID" value="NZ_JAHQCW010000015.1"/>
</dbReference>
<gene>
    <name evidence="9" type="ORF">KTH89_10430</name>
</gene>
<feature type="transmembrane region" description="Helical" evidence="7">
    <location>
        <begin position="100"/>
        <end position="120"/>
    </location>
</feature>
<dbReference type="EMBL" id="JAHQCW010000015">
    <property type="protein sequence ID" value="MBU9736956.1"/>
    <property type="molecule type" value="Genomic_DNA"/>
</dbReference>
<evidence type="ECO:0000313" key="10">
    <source>
        <dbReference type="Proteomes" id="UP000712157"/>
    </source>
</evidence>
<dbReference type="InterPro" id="IPR035906">
    <property type="entry name" value="MetI-like_sf"/>
</dbReference>
<feature type="transmembrane region" description="Helical" evidence="7">
    <location>
        <begin position="148"/>
        <end position="173"/>
    </location>
</feature>
<dbReference type="InterPro" id="IPR051393">
    <property type="entry name" value="ABC_transporter_permease"/>
</dbReference>
<evidence type="ECO:0000256" key="2">
    <source>
        <dbReference type="ARBA" id="ARBA00022448"/>
    </source>
</evidence>
<dbReference type="Proteomes" id="UP000712157">
    <property type="component" value="Unassembled WGS sequence"/>
</dbReference>
<proteinExistence type="inferred from homology"/>
<keyword evidence="5 7" id="KW-1133">Transmembrane helix</keyword>
<dbReference type="GO" id="GO:0055085">
    <property type="term" value="P:transmembrane transport"/>
    <property type="evidence" value="ECO:0007669"/>
    <property type="project" value="InterPro"/>
</dbReference>
<dbReference type="GO" id="GO:0005886">
    <property type="term" value="C:plasma membrane"/>
    <property type="evidence" value="ECO:0007669"/>
    <property type="project" value="UniProtKB-SubCell"/>
</dbReference>
<dbReference type="SUPFAM" id="SSF160964">
    <property type="entry name" value="MalF N-terminal region-like"/>
    <property type="match status" value="1"/>
</dbReference>
<evidence type="ECO:0000256" key="6">
    <source>
        <dbReference type="ARBA" id="ARBA00023136"/>
    </source>
</evidence>
<feature type="transmembrane region" description="Helical" evidence="7">
    <location>
        <begin position="63"/>
        <end position="88"/>
    </location>
</feature>
<protein>
    <submittedName>
        <fullName evidence="9">Sugar ABC transporter permease</fullName>
    </submittedName>
</protein>
<dbReference type="AlphaFoldDB" id="A0A949K4U6"/>
<evidence type="ECO:0000256" key="7">
    <source>
        <dbReference type="RuleBase" id="RU363032"/>
    </source>
</evidence>
<feature type="transmembrane region" description="Helical" evidence="7">
    <location>
        <begin position="258"/>
        <end position="279"/>
    </location>
</feature>
<keyword evidence="2 7" id="KW-0813">Transport</keyword>
<feature type="transmembrane region" description="Helical" evidence="7">
    <location>
        <begin position="206"/>
        <end position="228"/>
    </location>
</feature>
<dbReference type="PROSITE" id="PS50928">
    <property type="entry name" value="ABC_TM1"/>
    <property type="match status" value="1"/>
</dbReference>
<dbReference type="InterPro" id="IPR000515">
    <property type="entry name" value="MetI-like"/>
</dbReference>
<evidence type="ECO:0000256" key="3">
    <source>
        <dbReference type="ARBA" id="ARBA00022475"/>
    </source>
</evidence>
<dbReference type="Gene3D" id="1.10.3720.10">
    <property type="entry name" value="MetI-like"/>
    <property type="match status" value="1"/>
</dbReference>
<sequence>MKSSIKGNKGLPYLLIGPACILILIFKICPILYTLVEGFTYKGSFGLGTYALLFQDPSFYKSLWVTIKMNLVITPLQIVLAVGMALLVNTTVKGIGVFRTILYLPVTISITVATMLWGMMFNANNGIINSILSIFGMAKQGFLTDVNQAIWCIIVIATWIGVGYWMIFLLAGLKNIDEAIYESARIDGAGWFTRLFRITLPMIKNVLLFVLVADTTTNLLLFVPMQLLTEGGPQGSTNVLMYEGYKSAFLYVDRPRSAAIVTVLLLLISLVCIIQFKLFEEKDEKRIKKENKEPRLAAKKRGRIR</sequence>
<dbReference type="SUPFAM" id="SSF161098">
    <property type="entry name" value="MetI-like"/>
    <property type="match status" value="1"/>
</dbReference>
<keyword evidence="4 7" id="KW-0812">Transmembrane</keyword>
<evidence type="ECO:0000256" key="5">
    <source>
        <dbReference type="ARBA" id="ARBA00022989"/>
    </source>
</evidence>
<evidence type="ECO:0000256" key="1">
    <source>
        <dbReference type="ARBA" id="ARBA00004651"/>
    </source>
</evidence>
<reference evidence="9" key="1">
    <citation type="submission" date="2021-06" db="EMBL/GenBank/DDBJ databases">
        <title>Description of novel taxa of the family Lachnospiraceae.</title>
        <authorList>
            <person name="Chaplin A.V."/>
            <person name="Sokolova S.R."/>
            <person name="Pikina A.P."/>
            <person name="Korzhanova M."/>
            <person name="Belova V."/>
            <person name="Korostin D."/>
            <person name="Efimov B.A."/>
        </authorList>
    </citation>
    <scope>NUCLEOTIDE SEQUENCE</scope>
    <source>
        <strain evidence="9">ASD5720</strain>
    </source>
</reference>
<comment type="similarity">
    <text evidence="7">Belongs to the binding-protein-dependent transport system permease family.</text>
</comment>
<feature type="transmembrane region" description="Helical" evidence="7">
    <location>
        <begin position="12"/>
        <end position="36"/>
    </location>
</feature>
<dbReference type="PANTHER" id="PTHR30193">
    <property type="entry name" value="ABC TRANSPORTER PERMEASE PROTEIN"/>
    <property type="match status" value="1"/>
</dbReference>
<organism evidence="9 10">
    <name type="scientific">Diplocloster agilis</name>
    <dbReference type="NCBI Taxonomy" id="2850323"/>
    <lineage>
        <taxon>Bacteria</taxon>
        <taxon>Bacillati</taxon>
        <taxon>Bacillota</taxon>
        <taxon>Clostridia</taxon>
        <taxon>Lachnospirales</taxon>
        <taxon>Lachnospiraceae</taxon>
        <taxon>Diplocloster</taxon>
    </lineage>
</organism>
<keyword evidence="3" id="KW-1003">Cell membrane</keyword>
<comment type="subcellular location">
    <subcellularLocation>
        <location evidence="1 7">Cell membrane</location>
        <topology evidence="1 7">Multi-pass membrane protein</topology>
    </subcellularLocation>
</comment>
<dbReference type="PANTHER" id="PTHR30193:SF37">
    <property type="entry name" value="INNER MEMBRANE ABC TRANSPORTER PERMEASE PROTEIN YCJO"/>
    <property type="match status" value="1"/>
</dbReference>
<evidence type="ECO:0000259" key="8">
    <source>
        <dbReference type="PROSITE" id="PS50928"/>
    </source>
</evidence>
<evidence type="ECO:0000256" key="4">
    <source>
        <dbReference type="ARBA" id="ARBA00022692"/>
    </source>
</evidence>
<keyword evidence="6 7" id="KW-0472">Membrane</keyword>
<name>A0A949K4U6_9FIRM</name>
<dbReference type="CDD" id="cd06261">
    <property type="entry name" value="TM_PBP2"/>
    <property type="match status" value="1"/>
</dbReference>
<keyword evidence="10" id="KW-1185">Reference proteome</keyword>
<feature type="domain" description="ABC transmembrane type-1" evidence="8">
    <location>
        <begin position="63"/>
        <end position="275"/>
    </location>
</feature>
<comment type="caution">
    <text evidence="9">The sequence shown here is derived from an EMBL/GenBank/DDBJ whole genome shotgun (WGS) entry which is preliminary data.</text>
</comment>
<accession>A0A949K4U6</accession>